<feature type="transmembrane region" description="Helical" evidence="8">
    <location>
        <begin position="45"/>
        <end position="69"/>
    </location>
</feature>
<dbReference type="STRING" id="291169.A9E74_01351"/>
<accession>A0A1E3GSF6</accession>
<evidence type="ECO:0000256" key="8">
    <source>
        <dbReference type="SAM" id="Phobius"/>
    </source>
</evidence>
<evidence type="ECO:0000256" key="2">
    <source>
        <dbReference type="ARBA" id="ARBA00008914"/>
    </source>
</evidence>
<keyword evidence="3" id="KW-1003">Cell membrane</keyword>
<feature type="domain" description="OmpA-like" evidence="9">
    <location>
        <begin position="173"/>
        <end position="293"/>
    </location>
</feature>
<dbReference type="AlphaFoldDB" id="A0A1E3GSF6"/>
<proteinExistence type="inferred from homology"/>
<evidence type="ECO:0000256" key="1">
    <source>
        <dbReference type="ARBA" id="ARBA00004162"/>
    </source>
</evidence>
<dbReference type="Gene3D" id="3.30.1330.60">
    <property type="entry name" value="OmpA-like domain"/>
    <property type="match status" value="1"/>
</dbReference>
<dbReference type="PANTHER" id="PTHR30329:SF21">
    <property type="entry name" value="LIPOPROTEIN YIAD-RELATED"/>
    <property type="match status" value="1"/>
</dbReference>
<comment type="caution">
    <text evidence="10">The sequence shown here is derived from an EMBL/GenBank/DDBJ whole genome shotgun (WGS) entry which is preliminary data.</text>
</comment>
<dbReference type="CDD" id="cd07185">
    <property type="entry name" value="OmpA_C-like"/>
    <property type="match status" value="1"/>
</dbReference>
<name>A0A1E3GSF6_9GAMM</name>
<dbReference type="PANTHER" id="PTHR30329">
    <property type="entry name" value="STATOR ELEMENT OF FLAGELLAR MOTOR COMPLEX"/>
    <property type="match status" value="1"/>
</dbReference>
<dbReference type="Pfam" id="PF13677">
    <property type="entry name" value="MotB_plug"/>
    <property type="match status" value="1"/>
</dbReference>
<evidence type="ECO:0000313" key="11">
    <source>
        <dbReference type="Proteomes" id="UP000094379"/>
    </source>
</evidence>
<comment type="subcellular location">
    <subcellularLocation>
        <location evidence="1">Cell membrane</location>
        <topology evidence="1">Single-pass membrane protein</topology>
    </subcellularLocation>
</comment>
<dbReference type="InterPro" id="IPR036737">
    <property type="entry name" value="OmpA-like_sf"/>
</dbReference>
<sequence>MKPRITTGSFPTNFSDNFEALEYEQAINHQLKMGSSNRMLKRKALPAYIAIFADLMTLLLCFFVLLLSMSELDVTRLKMVAESMHNAFGVTPPEIPEPIPMGTSIIKQTFSPNPSDVTVIQEVRQSADPTKPILETSNLNLYLQAKQQRQLKEINEALHEQIDEGILQVETREDRVVIIIDEQASFPSGLASIKPAFMPVLNVIAKALADIDDPLVVSGHTDNRPLSTPQYRSNWELSGSRATSVVHELLRYPQYEAERFRVEGYADTRPVTENDTESGRARNRRVEIAVLTQ</sequence>
<comment type="similarity">
    <text evidence="2">Belongs to the MotB family.</text>
</comment>
<dbReference type="PROSITE" id="PS51123">
    <property type="entry name" value="OMPA_2"/>
    <property type="match status" value="1"/>
</dbReference>
<dbReference type="InterPro" id="IPR050330">
    <property type="entry name" value="Bact_OuterMem_StrucFunc"/>
</dbReference>
<evidence type="ECO:0000256" key="5">
    <source>
        <dbReference type="ARBA" id="ARBA00022989"/>
    </source>
</evidence>
<protein>
    <submittedName>
        <fullName evidence="10">Chemotaxis protein LafU</fullName>
    </submittedName>
</protein>
<dbReference type="InterPro" id="IPR025713">
    <property type="entry name" value="MotB-like_N_dom"/>
</dbReference>
<evidence type="ECO:0000256" key="3">
    <source>
        <dbReference type="ARBA" id="ARBA00022475"/>
    </source>
</evidence>
<evidence type="ECO:0000259" key="9">
    <source>
        <dbReference type="PROSITE" id="PS51123"/>
    </source>
</evidence>
<evidence type="ECO:0000313" key="10">
    <source>
        <dbReference type="EMBL" id="ODN66957.1"/>
    </source>
</evidence>
<keyword evidence="5 8" id="KW-1133">Transmembrane helix</keyword>
<keyword evidence="4 8" id="KW-0812">Transmembrane</keyword>
<dbReference type="GO" id="GO:0005886">
    <property type="term" value="C:plasma membrane"/>
    <property type="evidence" value="ECO:0007669"/>
    <property type="project" value="UniProtKB-SubCell"/>
</dbReference>
<keyword evidence="6 7" id="KW-0472">Membrane</keyword>
<dbReference type="InterPro" id="IPR006665">
    <property type="entry name" value="OmpA-like"/>
</dbReference>
<dbReference type="RefSeq" id="WP_084002979.1">
    <property type="nucleotide sequence ID" value="NZ_MCRI01000011.1"/>
</dbReference>
<dbReference type="Pfam" id="PF00691">
    <property type="entry name" value="OmpA"/>
    <property type="match status" value="1"/>
</dbReference>
<dbReference type="EMBL" id="MCRI01000011">
    <property type="protein sequence ID" value="ODN66957.1"/>
    <property type="molecule type" value="Genomic_DNA"/>
</dbReference>
<dbReference type="SUPFAM" id="SSF103088">
    <property type="entry name" value="OmpA-like"/>
    <property type="match status" value="1"/>
</dbReference>
<evidence type="ECO:0000256" key="4">
    <source>
        <dbReference type="ARBA" id="ARBA00022692"/>
    </source>
</evidence>
<evidence type="ECO:0000256" key="6">
    <source>
        <dbReference type="ARBA" id="ARBA00023136"/>
    </source>
</evidence>
<evidence type="ECO:0000256" key="7">
    <source>
        <dbReference type="PROSITE-ProRule" id="PRU00473"/>
    </source>
</evidence>
<dbReference type="PATRIC" id="fig|291169.3.peg.1358"/>
<keyword evidence="11" id="KW-1185">Reference proteome</keyword>
<organism evidence="10 11">
    <name type="scientific">Methylophaga muralis</name>
    <dbReference type="NCBI Taxonomy" id="291169"/>
    <lineage>
        <taxon>Bacteria</taxon>
        <taxon>Pseudomonadati</taxon>
        <taxon>Pseudomonadota</taxon>
        <taxon>Gammaproteobacteria</taxon>
        <taxon>Thiotrichales</taxon>
        <taxon>Piscirickettsiaceae</taxon>
        <taxon>Methylophaga</taxon>
    </lineage>
</organism>
<gene>
    <name evidence="10" type="primary">lafU</name>
    <name evidence="10" type="ORF">A9E74_01351</name>
</gene>
<reference evidence="10 11" key="1">
    <citation type="submission" date="2016-07" db="EMBL/GenBank/DDBJ databases">
        <title>Draft Genome Sequence of Methylophaga muralis Bur 1.</title>
        <authorList>
            <person name="Vasilenko O.V."/>
            <person name="Doronina N.V."/>
            <person name="Shmareva M.N."/>
            <person name="Tarlachkov S.V."/>
            <person name="Mustakhimov I."/>
            <person name="Trotsenko Y.A."/>
        </authorList>
    </citation>
    <scope>NUCLEOTIDE SEQUENCE [LARGE SCALE GENOMIC DNA]</scope>
    <source>
        <strain evidence="10 11">Bur 1</strain>
    </source>
</reference>
<dbReference type="Proteomes" id="UP000094379">
    <property type="component" value="Unassembled WGS sequence"/>
</dbReference>